<keyword evidence="3" id="KW-1185">Reference proteome</keyword>
<dbReference type="AlphaFoldDB" id="A0A8E2DWN2"/>
<reference evidence="2 3" key="1">
    <citation type="journal article" date="2016" name="Nat. Commun.">
        <title>Ectomycorrhizal ecology is imprinted in the genome of the dominant symbiotic fungus Cenococcum geophilum.</title>
        <authorList>
            <consortium name="DOE Joint Genome Institute"/>
            <person name="Peter M."/>
            <person name="Kohler A."/>
            <person name="Ohm R.A."/>
            <person name="Kuo A."/>
            <person name="Krutzmann J."/>
            <person name="Morin E."/>
            <person name="Arend M."/>
            <person name="Barry K.W."/>
            <person name="Binder M."/>
            <person name="Choi C."/>
            <person name="Clum A."/>
            <person name="Copeland A."/>
            <person name="Grisel N."/>
            <person name="Haridas S."/>
            <person name="Kipfer T."/>
            <person name="LaButti K."/>
            <person name="Lindquist E."/>
            <person name="Lipzen A."/>
            <person name="Maire R."/>
            <person name="Meier B."/>
            <person name="Mihaltcheva S."/>
            <person name="Molinier V."/>
            <person name="Murat C."/>
            <person name="Poggeler S."/>
            <person name="Quandt C.A."/>
            <person name="Sperisen C."/>
            <person name="Tritt A."/>
            <person name="Tisserant E."/>
            <person name="Crous P.W."/>
            <person name="Henrissat B."/>
            <person name="Nehls U."/>
            <person name="Egli S."/>
            <person name="Spatafora J.W."/>
            <person name="Grigoriev I.V."/>
            <person name="Martin F.M."/>
        </authorList>
    </citation>
    <scope>NUCLEOTIDE SEQUENCE [LARGE SCALE GENOMIC DNA]</scope>
    <source>
        <strain evidence="2 3">CBS 459.81</strain>
    </source>
</reference>
<dbReference type="GO" id="GO:0016301">
    <property type="term" value="F:kinase activity"/>
    <property type="evidence" value="ECO:0007669"/>
    <property type="project" value="UniProtKB-KW"/>
</dbReference>
<dbReference type="PANTHER" id="PTHR21310">
    <property type="entry name" value="AMINOGLYCOSIDE PHOSPHOTRANSFERASE-RELATED-RELATED"/>
    <property type="match status" value="1"/>
</dbReference>
<evidence type="ECO:0000313" key="3">
    <source>
        <dbReference type="Proteomes" id="UP000250266"/>
    </source>
</evidence>
<keyword evidence="2" id="KW-0418">Kinase</keyword>
<dbReference type="PANTHER" id="PTHR21310:SF15">
    <property type="entry name" value="AMINOGLYCOSIDE PHOSPHOTRANSFERASE DOMAIN-CONTAINING PROTEIN"/>
    <property type="match status" value="1"/>
</dbReference>
<dbReference type="CDD" id="cd05120">
    <property type="entry name" value="APH_ChoK_like"/>
    <property type="match status" value="1"/>
</dbReference>
<protein>
    <submittedName>
        <fullName evidence="2">Kinase-like protein</fullName>
    </submittedName>
</protein>
<dbReference type="Gene3D" id="3.90.1200.10">
    <property type="match status" value="1"/>
</dbReference>
<dbReference type="InterPro" id="IPR002575">
    <property type="entry name" value="Aminoglycoside_PTrfase"/>
</dbReference>
<accession>A0A8E2DWN2</accession>
<dbReference type="SUPFAM" id="SSF56112">
    <property type="entry name" value="Protein kinase-like (PK-like)"/>
    <property type="match status" value="1"/>
</dbReference>
<evidence type="ECO:0000313" key="2">
    <source>
        <dbReference type="EMBL" id="OCK73105.1"/>
    </source>
</evidence>
<dbReference type="Pfam" id="PF01636">
    <property type="entry name" value="APH"/>
    <property type="match status" value="1"/>
</dbReference>
<organism evidence="2 3">
    <name type="scientific">Lepidopterella palustris CBS 459.81</name>
    <dbReference type="NCBI Taxonomy" id="1314670"/>
    <lineage>
        <taxon>Eukaryota</taxon>
        <taxon>Fungi</taxon>
        <taxon>Dikarya</taxon>
        <taxon>Ascomycota</taxon>
        <taxon>Pezizomycotina</taxon>
        <taxon>Dothideomycetes</taxon>
        <taxon>Pleosporomycetidae</taxon>
        <taxon>Mytilinidiales</taxon>
        <taxon>Argynnaceae</taxon>
        <taxon>Lepidopterella</taxon>
    </lineage>
</organism>
<feature type="domain" description="Aminoglycoside phosphotransferase" evidence="1">
    <location>
        <begin position="162"/>
        <end position="336"/>
    </location>
</feature>
<dbReference type="Proteomes" id="UP000250266">
    <property type="component" value="Unassembled WGS sequence"/>
</dbReference>
<gene>
    <name evidence="2" type="ORF">K432DRAFT_430748</name>
</gene>
<keyword evidence="2" id="KW-0808">Transferase</keyword>
<dbReference type="OrthoDB" id="4177236at2759"/>
<proteinExistence type="predicted"/>
<sequence length="384" mass="43842">MRDSITASEGETVPTDGEAAKFNSMILRKLQKAFAEDPEVDLLSKFPSKYSIRLAEKKAFSSDQSEHDVISPKRRKIESPQHVFDENDARSHIRASDDAITPFPLSETLKAVLGNGPKLSESITRLLAQAEPLFSSFTSSMVLKLNAAIAVKIVHGEADLTEYRTIQFLETHISGDFCPKPLGLVRLSGYNLMFMSYVPGKSLDKTWPTLNEEQKISLRDQLDKILVELRSLPCPEGTLLGGLDGHGCKDMRRQLRRNLEPITHHKEFEDFLFSKPHFGSRVYIEFIRSLFPSDHNPRCVFTHGDLRLENIIVDINPNGWPTIAGIVDWEVSGFYPEYWESLKVTNCLATNERSDWYFYLPKSISPSRYPVQWLLDRIWDKHIE</sequence>
<evidence type="ECO:0000259" key="1">
    <source>
        <dbReference type="Pfam" id="PF01636"/>
    </source>
</evidence>
<dbReference type="EMBL" id="KV745967">
    <property type="protein sequence ID" value="OCK73105.1"/>
    <property type="molecule type" value="Genomic_DNA"/>
</dbReference>
<dbReference type="InterPro" id="IPR051678">
    <property type="entry name" value="AGP_Transferase"/>
</dbReference>
<name>A0A8E2DWN2_9PEZI</name>
<dbReference type="InterPro" id="IPR011009">
    <property type="entry name" value="Kinase-like_dom_sf"/>
</dbReference>